<comment type="caution">
    <text evidence="1">The sequence shown here is derived from an EMBL/GenBank/DDBJ whole genome shotgun (WGS) entry which is preliminary data.</text>
</comment>
<sequence>SYQLIFTNELLAKRFQDFISEVDIDWVDRRTRVSHNIRSRADLPLDVRAKQRAASVIYGKTLELLKAGPHVDAMSHCRLGVNGYQGLINLYTDDEVWELFTIRDNEQCGYSFDPNTTNLDNWGVSRDKEYRAGSLIVSFRVTMPQYFVHYGILKLDVLR</sequence>
<feature type="non-terminal residue" evidence="1">
    <location>
        <position position="159"/>
    </location>
</feature>
<keyword evidence="2" id="KW-1185">Reference proteome</keyword>
<evidence type="ECO:0000313" key="1">
    <source>
        <dbReference type="EMBL" id="CAK0854123.1"/>
    </source>
</evidence>
<protein>
    <submittedName>
        <fullName evidence="1">Uncharacterized protein</fullName>
    </submittedName>
</protein>
<feature type="non-terminal residue" evidence="1">
    <location>
        <position position="1"/>
    </location>
</feature>
<evidence type="ECO:0000313" key="2">
    <source>
        <dbReference type="Proteomes" id="UP001189429"/>
    </source>
</evidence>
<proteinExistence type="predicted"/>
<dbReference type="Proteomes" id="UP001189429">
    <property type="component" value="Unassembled WGS sequence"/>
</dbReference>
<gene>
    <name evidence="1" type="ORF">PCOR1329_LOCUS45350</name>
</gene>
<accession>A0ABN9U589</accession>
<name>A0ABN9U589_9DINO</name>
<reference evidence="1" key="1">
    <citation type="submission" date="2023-10" db="EMBL/GenBank/DDBJ databases">
        <authorList>
            <person name="Chen Y."/>
            <person name="Shah S."/>
            <person name="Dougan E. K."/>
            <person name="Thang M."/>
            <person name="Chan C."/>
        </authorList>
    </citation>
    <scope>NUCLEOTIDE SEQUENCE [LARGE SCALE GENOMIC DNA]</scope>
</reference>
<dbReference type="EMBL" id="CAUYUJ010015452">
    <property type="protein sequence ID" value="CAK0854123.1"/>
    <property type="molecule type" value="Genomic_DNA"/>
</dbReference>
<organism evidence="1 2">
    <name type="scientific">Prorocentrum cordatum</name>
    <dbReference type="NCBI Taxonomy" id="2364126"/>
    <lineage>
        <taxon>Eukaryota</taxon>
        <taxon>Sar</taxon>
        <taxon>Alveolata</taxon>
        <taxon>Dinophyceae</taxon>
        <taxon>Prorocentrales</taxon>
        <taxon>Prorocentraceae</taxon>
        <taxon>Prorocentrum</taxon>
    </lineage>
</organism>